<dbReference type="PANTHER" id="PTHR33164:SF43">
    <property type="entry name" value="HTH-TYPE TRANSCRIPTIONAL REPRESSOR YETL"/>
    <property type="match status" value="1"/>
</dbReference>
<name>A0ABV6AE78_9HYPH</name>
<evidence type="ECO:0000313" key="2">
    <source>
        <dbReference type="EMBL" id="MFB9948914.1"/>
    </source>
</evidence>
<reference evidence="2 3" key="1">
    <citation type="submission" date="2024-09" db="EMBL/GenBank/DDBJ databases">
        <authorList>
            <person name="Sun Q."/>
            <person name="Mori K."/>
        </authorList>
    </citation>
    <scope>NUCLEOTIDE SEQUENCE [LARGE SCALE GENOMIC DNA]</scope>
    <source>
        <strain evidence="2 3">TBRC 4938</strain>
    </source>
</reference>
<dbReference type="EMBL" id="JBHMAA010000010">
    <property type="protein sequence ID" value="MFB9948914.1"/>
    <property type="molecule type" value="Genomic_DNA"/>
</dbReference>
<dbReference type="InterPro" id="IPR036390">
    <property type="entry name" value="WH_DNA-bd_sf"/>
</dbReference>
<dbReference type="RefSeq" id="WP_377259063.1">
    <property type="nucleotide sequence ID" value="NZ_JBHMAA010000010.1"/>
</dbReference>
<gene>
    <name evidence="2" type="ORF">ACFFP0_08645</name>
</gene>
<organism evidence="2 3">
    <name type="scientific">Rhizobium puerariae</name>
    <dbReference type="NCBI Taxonomy" id="1585791"/>
    <lineage>
        <taxon>Bacteria</taxon>
        <taxon>Pseudomonadati</taxon>
        <taxon>Pseudomonadota</taxon>
        <taxon>Alphaproteobacteria</taxon>
        <taxon>Hyphomicrobiales</taxon>
        <taxon>Rhizobiaceae</taxon>
        <taxon>Rhizobium/Agrobacterium group</taxon>
        <taxon>Rhizobium</taxon>
    </lineage>
</organism>
<sequence length="134" mass="14623">MKHLGMEPAIRDLLANLLRSGPPYRLRVSELALRCRVSKGAVTQRVARAEAAGLVKSMSLRGTVTNEIDGVVGMPVNDQRAVWIELTSQGKELVEITVEALLNHEDALVADLGDEKIAALADSLRELLSLLEKR</sequence>
<evidence type="ECO:0000313" key="3">
    <source>
        <dbReference type="Proteomes" id="UP001589692"/>
    </source>
</evidence>
<dbReference type="Pfam" id="PF12802">
    <property type="entry name" value="MarR_2"/>
    <property type="match status" value="1"/>
</dbReference>
<proteinExistence type="predicted"/>
<dbReference type="SMART" id="SM00347">
    <property type="entry name" value="HTH_MARR"/>
    <property type="match status" value="1"/>
</dbReference>
<dbReference type="InterPro" id="IPR036388">
    <property type="entry name" value="WH-like_DNA-bd_sf"/>
</dbReference>
<protein>
    <submittedName>
        <fullName evidence="2">MarR family winged helix-turn-helix transcriptional regulator</fullName>
    </submittedName>
</protein>
<dbReference type="SUPFAM" id="SSF46785">
    <property type="entry name" value="Winged helix' DNA-binding domain"/>
    <property type="match status" value="1"/>
</dbReference>
<accession>A0ABV6AE78</accession>
<dbReference type="InterPro" id="IPR000835">
    <property type="entry name" value="HTH_MarR-typ"/>
</dbReference>
<evidence type="ECO:0000259" key="1">
    <source>
        <dbReference type="PROSITE" id="PS50995"/>
    </source>
</evidence>
<keyword evidence="3" id="KW-1185">Reference proteome</keyword>
<dbReference type="PROSITE" id="PS50995">
    <property type="entry name" value="HTH_MARR_2"/>
    <property type="match status" value="1"/>
</dbReference>
<dbReference type="InterPro" id="IPR039422">
    <property type="entry name" value="MarR/SlyA-like"/>
</dbReference>
<feature type="domain" description="HTH marR-type" evidence="1">
    <location>
        <begin position="1"/>
        <end position="129"/>
    </location>
</feature>
<comment type="caution">
    <text evidence="2">The sequence shown here is derived from an EMBL/GenBank/DDBJ whole genome shotgun (WGS) entry which is preliminary data.</text>
</comment>
<dbReference type="Gene3D" id="1.10.10.10">
    <property type="entry name" value="Winged helix-like DNA-binding domain superfamily/Winged helix DNA-binding domain"/>
    <property type="match status" value="1"/>
</dbReference>
<dbReference type="PANTHER" id="PTHR33164">
    <property type="entry name" value="TRANSCRIPTIONAL REGULATOR, MARR FAMILY"/>
    <property type="match status" value="1"/>
</dbReference>
<dbReference type="Proteomes" id="UP001589692">
    <property type="component" value="Unassembled WGS sequence"/>
</dbReference>